<dbReference type="EMBL" id="KV926385">
    <property type="protein sequence ID" value="PIO37213.1"/>
    <property type="molecule type" value="Genomic_DNA"/>
</dbReference>
<gene>
    <name evidence="1" type="ORF">AB205_0110800</name>
</gene>
<dbReference type="AlphaFoldDB" id="A0A2G9SCH8"/>
<keyword evidence="2" id="KW-1185">Reference proteome</keyword>
<organism evidence="1 2">
    <name type="scientific">Aquarana catesbeiana</name>
    <name type="common">American bullfrog</name>
    <name type="synonym">Rana catesbeiana</name>
    <dbReference type="NCBI Taxonomy" id="8400"/>
    <lineage>
        <taxon>Eukaryota</taxon>
        <taxon>Metazoa</taxon>
        <taxon>Chordata</taxon>
        <taxon>Craniata</taxon>
        <taxon>Vertebrata</taxon>
        <taxon>Euteleostomi</taxon>
        <taxon>Amphibia</taxon>
        <taxon>Batrachia</taxon>
        <taxon>Anura</taxon>
        <taxon>Neobatrachia</taxon>
        <taxon>Ranoidea</taxon>
        <taxon>Ranidae</taxon>
        <taxon>Aquarana</taxon>
    </lineage>
</organism>
<evidence type="ECO:0000313" key="1">
    <source>
        <dbReference type="EMBL" id="PIO37213.1"/>
    </source>
</evidence>
<accession>A0A2G9SCH8</accession>
<reference evidence="2" key="1">
    <citation type="journal article" date="2017" name="Nat. Commun.">
        <title>The North American bullfrog draft genome provides insight into hormonal regulation of long noncoding RNA.</title>
        <authorList>
            <person name="Hammond S.A."/>
            <person name="Warren R.L."/>
            <person name="Vandervalk B.P."/>
            <person name="Kucuk E."/>
            <person name="Khan H."/>
            <person name="Gibb E.A."/>
            <person name="Pandoh P."/>
            <person name="Kirk H."/>
            <person name="Zhao Y."/>
            <person name="Jones M."/>
            <person name="Mungall A.J."/>
            <person name="Coope R."/>
            <person name="Pleasance S."/>
            <person name="Moore R.A."/>
            <person name="Holt R.A."/>
            <person name="Round J.M."/>
            <person name="Ohora S."/>
            <person name="Walle B.V."/>
            <person name="Veldhoen N."/>
            <person name="Helbing C.C."/>
            <person name="Birol I."/>
        </authorList>
    </citation>
    <scope>NUCLEOTIDE SEQUENCE [LARGE SCALE GENOMIC DNA]</scope>
</reference>
<proteinExistence type="predicted"/>
<protein>
    <submittedName>
        <fullName evidence="1">Uncharacterized protein</fullName>
    </submittedName>
</protein>
<sequence>MGNLSNGDNDKIKFLVEREGIERLTTFLFLTVLSCPSENSTPISWMRDRNLCTAGLEHERKKYKELVHGMTTNIGGDDELITCAASPFTVQSQARGASSVTWVQKKG</sequence>
<evidence type="ECO:0000313" key="2">
    <source>
        <dbReference type="Proteomes" id="UP000228934"/>
    </source>
</evidence>
<name>A0A2G9SCH8_AQUCT</name>
<dbReference type="Proteomes" id="UP000228934">
    <property type="component" value="Unassembled WGS sequence"/>
</dbReference>
<dbReference type="OrthoDB" id="429533at2759"/>